<comment type="caution">
    <text evidence="1">The sequence shown here is derived from an EMBL/GenBank/DDBJ whole genome shotgun (WGS) entry which is preliminary data.</text>
</comment>
<accession>A0A820N7Y8</accession>
<evidence type="ECO:0000313" key="2">
    <source>
        <dbReference type="Proteomes" id="UP000663844"/>
    </source>
</evidence>
<dbReference type="Proteomes" id="UP000663844">
    <property type="component" value="Unassembled WGS sequence"/>
</dbReference>
<feature type="non-terminal residue" evidence="1">
    <location>
        <position position="37"/>
    </location>
</feature>
<dbReference type="EMBL" id="CAJOAZ010024407">
    <property type="protein sequence ID" value="CAF4384243.1"/>
    <property type="molecule type" value="Genomic_DNA"/>
</dbReference>
<evidence type="ECO:0000313" key="1">
    <source>
        <dbReference type="EMBL" id="CAF4384243.1"/>
    </source>
</evidence>
<reference evidence="1" key="1">
    <citation type="submission" date="2021-02" db="EMBL/GenBank/DDBJ databases">
        <authorList>
            <person name="Nowell W R."/>
        </authorList>
    </citation>
    <scope>NUCLEOTIDE SEQUENCE</scope>
</reference>
<name>A0A820N7Y8_9BILA</name>
<feature type="non-terminal residue" evidence="1">
    <location>
        <position position="1"/>
    </location>
</feature>
<proteinExistence type="predicted"/>
<dbReference type="AlphaFoldDB" id="A0A820N7Y8"/>
<sequence length="37" mass="4272">LSSYVQSAMVLNCEDKLEVHVLQKISEVENAYINYLK</sequence>
<protein>
    <submittedName>
        <fullName evidence="1">Uncharacterized protein</fullName>
    </submittedName>
</protein>
<organism evidence="1 2">
    <name type="scientific">Adineta steineri</name>
    <dbReference type="NCBI Taxonomy" id="433720"/>
    <lineage>
        <taxon>Eukaryota</taxon>
        <taxon>Metazoa</taxon>
        <taxon>Spiralia</taxon>
        <taxon>Gnathifera</taxon>
        <taxon>Rotifera</taxon>
        <taxon>Eurotatoria</taxon>
        <taxon>Bdelloidea</taxon>
        <taxon>Adinetida</taxon>
        <taxon>Adinetidae</taxon>
        <taxon>Adineta</taxon>
    </lineage>
</organism>
<gene>
    <name evidence="1" type="ORF">OXD698_LOCUS50533</name>
</gene>